<evidence type="ECO:0000313" key="2">
    <source>
        <dbReference type="Proteomes" id="UP000542210"/>
    </source>
</evidence>
<dbReference type="CDD" id="cd08054">
    <property type="entry name" value="gp6"/>
    <property type="match status" value="1"/>
</dbReference>
<dbReference type="Proteomes" id="UP000542210">
    <property type="component" value="Unassembled WGS sequence"/>
</dbReference>
<accession>A0A7W7D331</accession>
<proteinExistence type="predicted"/>
<dbReference type="Gene3D" id="1.10.3230.30">
    <property type="entry name" value="Phage gp6-like head-tail connector protein"/>
    <property type="match status" value="1"/>
</dbReference>
<comment type="caution">
    <text evidence="1">The sequence shown here is derived from an EMBL/GenBank/DDBJ whole genome shotgun (WGS) entry which is preliminary data.</text>
</comment>
<dbReference type="EMBL" id="JACHND010000001">
    <property type="protein sequence ID" value="MBB4699297.1"/>
    <property type="molecule type" value="Genomic_DNA"/>
</dbReference>
<dbReference type="RefSeq" id="WP_184876724.1">
    <property type="nucleotide sequence ID" value="NZ_BOOV01000052.1"/>
</dbReference>
<name>A0A7W7D331_9ACTN</name>
<dbReference type="AlphaFoldDB" id="A0A7W7D331"/>
<protein>
    <submittedName>
        <fullName evidence="1">Uncharacterized protein</fullName>
    </submittedName>
</protein>
<sequence length="268" mass="28679">MSTHGVGAVVTLTTEVRDFADQLVDPAAITLTVLLPDGTTAGPFTAPQVVRDSAGAYHYDFATTVPGRHIARWVSTTPTGVDEESFDVAAMWAEAGVISLGEAKAQLNITGRDQDEELQGFVRAVTEVCERYAGALARTVHTQRVEGGRGIALNHFPILSVTSITAVWPGHVPPALADLDVDETTGVIQRKDGGRMCGPLIVTYLAGRPAIPPNVRLAALIILQHLWETQRGQVAPRFGADDTWDPRFGFAIPRRALELLGERVGGIA</sequence>
<keyword evidence="2" id="KW-1185">Reference proteome</keyword>
<gene>
    <name evidence="1" type="ORF">BJ982_000841</name>
</gene>
<organism evidence="1 2">
    <name type="scientific">Sphaerisporangium siamense</name>
    <dbReference type="NCBI Taxonomy" id="795645"/>
    <lineage>
        <taxon>Bacteria</taxon>
        <taxon>Bacillati</taxon>
        <taxon>Actinomycetota</taxon>
        <taxon>Actinomycetes</taxon>
        <taxon>Streptosporangiales</taxon>
        <taxon>Streptosporangiaceae</taxon>
        <taxon>Sphaerisporangium</taxon>
    </lineage>
</organism>
<reference evidence="1 2" key="1">
    <citation type="submission" date="2020-08" db="EMBL/GenBank/DDBJ databases">
        <title>Sequencing the genomes of 1000 actinobacteria strains.</title>
        <authorList>
            <person name="Klenk H.-P."/>
        </authorList>
    </citation>
    <scope>NUCLEOTIDE SEQUENCE [LARGE SCALE GENOMIC DNA]</scope>
    <source>
        <strain evidence="1 2">DSM 45784</strain>
    </source>
</reference>
<evidence type="ECO:0000313" key="1">
    <source>
        <dbReference type="EMBL" id="MBB4699297.1"/>
    </source>
</evidence>